<dbReference type="AlphaFoldDB" id="A9UYQ9"/>
<feature type="region of interest" description="Disordered" evidence="1">
    <location>
        <begin position="184"/>
        <end position="203"/>
    </location>
</feature>
<dbReference type="InParanoid" id="A9UYQ9"/>
<organism evidence="2 3">
    <name type="scientific">Monosiga brevicollis</name>
    <name type="common">Choanoflagellate</name>
    <dbReference type="NCBI Taxonomy" id="81824"/>
    <lineage>
        <taxon>Eukaryota</taxon>
        <taxon>Choanoflagellata</taxon>
        <taxon>Craspedida</taxon>
        <taxon>Salpingoecidae</taxon>
        <taxon>Monosiga</taxon>
    </lineage>
</organism>
<feature type="compositionally biased region" description="Polar residues" evidence="1">
    <location>
        <begin position="234"/>
        <end position="275"/>
    </location>
</feature>
<sequence length="384" mass="42511">MAAATSYPRSTDSVERELKLDAIVFGFRAPEQAADPERMAMGSLKEILQRGFDHGLHLRETTSVKVLDCKRLGADALAVIDSKRLLQHGIMPCLYHDQRHAIKRVAHLGPRSHRSGQRHGWWGLFFDILSQYVQDMAEDPTTSNSSTRKQQQRIEGRRQLWNSIRHLMQKMLSERQRVLGARSALSQEWTRQPRDQDEQGRIPISEDNSLLQTEAAGVAANHHEATEAAAAVSSRVQRNSDLDETTNTPGHTAATGTRSFTRSAHSSESPSTADTARSADDHTQENSRRMEAQASAHRTGQNHAGMQASSATPGVLNGLYGTLAAFQHEGGNASSSAQNQIMTELYRMKADVAVIQADVSSIKQQLLLLVQSLQQQQPRMSQHS</sequence>
<accession>A9UYQ9</accession>
<evidence type="ECO:0000313" key="2">
    <source>
        <dbReference type="EMBL" id="EDQ89649.1"/>
    </source>
</evidence>
<gene>
    <name evidence="2" type="ORF">MONBRDRAFT_7999</name>
</gene>
<dbReference type="EMBL" id="CH991550">
    <property type="protein sequence ID" value="EDQ89649.1"/>
    <property type="molecule type" value="Genomic_DNA"/>
</dbReference>
<feature type="region of interest" description="Disordered" evidence="1">
    <location>
        <begin position="216"/>
        <end position="310"/>
    </location>
</feature>
<dbReference type="GeneID" id="5890889"/>
<keyword evidence="3" id="KW-1185">Reference proteome</keyword>
<evidence type="ECO:0000256" key="1">
    <source>
        <dbReference type="SAM" id="MobiDB-lite"/>
    </source>
</evidence>
<protein>
    <submittedName>
        <fullName evidence="2">Uncharacterized protein</fullName>
    </submittedName>
</protein>
<feature type="compositionally biased region" description="Basic and acidic residues" evidence="1">
    <location>
        <begin position="191"/>
        <end position="200"/>
    </location>
</feature>
<dbReference type="RefSeq" id="XP_001745678.1">
    <property type="nucleotide sequence ID" value="XM_001745626.1"/>
</dbReference>
<feature type="compositionally biased region" description="Basic and acidic residues" evidence="1">
    <location>
        <begin position="277"/>
        <end position="291"/>
    </location>
</feature>
<name>A9UYQ9_MONBE</name>
<feature type="compositionally biased region" description="Polar residues" evidence="1">
    <location>
        <begin position="296"/>
        <end position="310"/>
    </location>
</feature>
<dbReference type="KEGG" id="mbr:MONBRDRAFT_7999"/>
<evidence type="ECO:0000313" key="3">
    <source>
        <dbReference type="Proteomes" id="UP000001357"/>
    </source>
</evidence>
<reference evidence="2 3" key="1">
    <citation type="journal article" date="2008" name="Nature">
        <title>The genome of the choanoflagellate Monosiga brevicollis and the origin of metazoans.</title>
        <authorList>
            <consortium name="JGI Sequencing"/>
            <person name="King N."/>
            <person name="Westbrook M.J."/>
            <person name="Young S.L."/>
            <person name="Kuo A."/>
            <person name="Abedin M."/>
            <person name="Chapman J."/>
            <person name="Fairclough S."/>
            <person name="Hellsten U."/>
            <person name="Isogai Y."/>
            <person name="Letunic I."/>
            <person name="Marr M."/>
            <person name="Pincus D."/>
            <person name="Putnam N."/>
            <person name="Rokas A."/>
            <person name="Wright K.J."/>
            <person name="Zuzow R."/>
            <person name="Dirks W."/>
            <person name="Good M."/>
            <person name="Goodstein D."/>
            <person name="Lemons D."/>
            <person name="Li W."/>
            <person name="Lyons J.B."/>
            <person name="Morris A."/>
            <person name="Nichols S."/>
            <person name="Richter D.J."/>
            <person name="Salamov A."/>
            <person name="Bork P."/>
            <person name="Lim W.A."/>
            <person name="Manning G."/>
            <person name="Miller W.T."/>
            <person name="McGinnis W."/>
            <person name="Shapiro H."/>
            <person name="Tjian R."/>
            <person name="Grigoriev I.V."/>
            <person name="Rokhsar D."/>
        </authorList>
    </citation>
    <scope>NUCLEOTIDE SEQUENCE [LARGE SCALE GENOMIC DNA]</scope>
    <source>
        <strain evidence="3">MX1 / ATCC 50154</strain>
    </source>
</reference>
<proteinExistence type="predicted"/>
<dbReference type="Proteomes" id="UP000001357">
    <property type="component" value="Unassembled WGS sequence"/>
</dbReference>